<dbReference type="Pfam" id="PF05983">
    <property type="entry name" value="Med7"/>
    <property type="match status" value="1"/>
</dbReference>
<evidence type="ECO:0000313" key="10">
    <source>
        <dbReference type="EMBL" id="SCW03795.1"/>
    </source>
</evidence>
<dbReference type="OrthoDB" id="10253553at2759"/>
<dbReference type="Gene3D" id="6.10.140.200">
    <property type="match status" value="1"/>
</dbReference>
<keyword evidence="7 8" id="KW-0539">Nucleus</keyword>
<evidence type="ECO:0000313" key="11">
    <source>
        <dbReference type="Proteomes" id="UP000190831"/>
    </source>
</evidence>
<accession>A0A1G4MIW8</accession>
<dbReference type="PANTHER" id="PTHR21428:SF11">
    <property type="entry name" value="MEDIATOR OF RNA POLYMERASE II TRANSCRIPTION SUBUNIT 7"/>
    <property type="match status" value="1"/>
</dbReference>
<organism evidence="10 11">
    <name type="scientific">Lachancea fermentati</name>
    <name type="common">Zygosaccharomyces fermentati</name>
    <dbReference type="NCBI Taxonomy" id="4955"/>
    <lineage>
        <taxon>Eukaryota</taxon>
        <taxon>Fungi</taxon>
        <taxon>Dikarya</taxon>
        <taxon>Ascomycota</taxon>
        <taxon>Saccharomycotina</taxon>
        <taxon>Saccharomycetes</taxon>
        <taxon>Saccharomycetales</taxon>
        <taxon>Saccharomycetaceae</taxon>
        <taxon>Lachancea</taxon>
    </lineage>
</organism>
<comment type="subunit">
    <text evidence="8">Component of the Mediator complex.</text>
</comment>
<dbReference type="SUPFAM" id="SSF140718">
    <property type="entry name" value="Mediator hinge subcomplex-like"/>
    <property type="match status" value="1"/>
</dbReference>
<keyword evidence="5 8" id="KW-0010">Activator</keyword>
<evidence type="ECO:0000256" key="6">
    <source>
        <dbReference type="ARBA" id="ARBA00023163"/>
    </source>
</evidence>
<dbReference type="EMBL" id="LT598486">
    <property type="protein sequence ID" value="SCW03795.1"/>
    <property type="molecule type" value="Genomic_DNA"/>
</dbReference>
<dbReference type="GO" id="GO:0003712">
    <property type="term" value="F:transcription coregulator activity"/>
    <property type="evidence" value="ECO:0007669"/>
    <property type="project" value="InterPro"/>
</dbReference>
<name>A0A1G4MIW8_LACFM</name>
<dbReference type="GO" id="GO:0006357">
    <property type="term" value="P:regulation of transcription by RNA polymerase II"/>
    <property type="evidence" value="ECO:0007669"/>
    <property type="project" value="InterPro"/>
</dbReference>
<evidence type="ECO:0000256" key="5">
    <source>
        <dbReference type="ARBA" id="ARBA00023159"/>
    </source>
</evidence>
<dbReference type="GO" id="GO:0016592">
    <property type="term" value="C:mediator complex"/>
    <property type="evidence" value="ECO:0007669"/>
    <property type="project" value="InterPro"/>
</dbReference>
<sequence>MASESSNEIAALYPPAPPYLKFFTKENLEKIEEYKKTKQKNSEVASDNEDEIHCELDFLIPPPIPKSGHYRAFGSVWQIKDHLPSLESLGMTQLYKVPIEGTATSYQYKINELHKLLKSLLLNFLELVGILSINPEKFPEKVENIRTILVNIHHLLNEYRPHQSRESLIMLLEEQLEYKKQEIQNIKEVCAEVREKLEKMNDIYILGSNEAEIEDKSEIKMEIDG</sequence>
<dbReference type="OMA" id="IHDSYSM"/>
<dbReference type="InterPro" id="IPR009244">
    <property type="entry name" value="Mediatior_Med7"/>
</dbReference>
<dbReference type="PANTHER" id="PTHR21428">
    <property type="entry name" value="MEDIATOR OF RNA POLYMERASE II TRANSCRIPTION SUBUNIT 7"/>
    <property type="match status" value="1"/>
</dbReference>
<evidence type="ECO:0000256" key="4">
    <source>
        <dbReference type="ARBA" id="ARBA00023015"/>
    </source>
</evidence>
<dbReference type="Proteomes" id="UP000190831">
    <property type="component" value="Chromosome G"/>
</dbReference>
<dbReference type="STRING" id="4955.A0A1G4MIW8"/>
<evidence type="ECO:0000256" key="1">
    <source>
        <dbReference type="ARBA" id="ARBA00004123"/>
    </source>
</evidence>
<keyword evidence="9" id="KW-0175">Coiled coil</keyword>
<evidence type="ECO:0000256" key="2">
    <source>
        <dbReference type="ARBA" id="ARBA00009994"/>
    </source>
</evidence>
<evidence type="ECO:0000256" key="3">
    <source>
        <dbReference type="ARBA" id="ARBA00020631"/>
    </source>
</evidence>
<keyword evidence="6 8" id="KW-0804">Transcription</keyword>
<feature type="coiled-coil region" evidence="9">
    <location>
        <begin position="169"/>
        <end position="203"/>
    </location>
</feature>
<reference evidence="10 11" key="1">
    <citation type="submission" date="2016-03" db="EMBL/GenBank/DDBJ databases">
        <authorList>
            <person name="Devillers H."/>
        </authorList>
    </citation>
    <scope>NUCLEOTIDE SEQUENCE [LARGE SCALE GENOMIC DNA]</scope>
    <source>
        <strain evidence="10">CBS 6772</strain>
    </source>
</reference>
<dbReference type="InterPro" id="IPR044888">
    <property type="entry name" value="Mediatior_Med7_sf"/>
</dbReference>
<comment type="similarity">
    <text evidence="2 8">Belongs to the Mediator complex subunit 7 family.</text>
</comment>
<keyword evidence="11" id="KW-1185">Reference proteome</keyword>
<evidence type="ECO:0000256" key="9">
    <source>
        <dbReference type="SAM" id="Coils"/>
    </source>
</evidence>
<dbReference type="AlphaFoldDB" id="A0A1G4MIW8"/>
<protein>
    <recommendedName>
        <fullName evidence="3 8">Mediator of RNA polymerase II transcription subunit 7</fullName>
    </recommendedName>
</protein>
<dbReference type="GO" id="GO:0070847">
    <property type="term" value="C:core mediator complex"/>
    <property type="evidence" value="ECO:0007669"/>
    <property type="project" value="TreeGrafter"/>
</dbReference>
<comment type="subcellular location">
    <subcellularLocation>
        <location evidence="1 8">Nucleus</location>
    </subcellularLocation>
</comment>
<dbReference type="Gene3D" id="6.10.140.1520">
    <property type="match status" value="1"/>
</dbReference>
<gene>
    <name evidence="10" type="ORF">LAFE_0G18382G</name>
</gene>
<evidence type="ECO:0000256" key="8">
    <source>
        <dbReference type="RuleBase" id="RU364060"/>
    </source>
</evidence>
<comment type="function">
    <text evidence="8">Component of the Mediator complex, a coactivator involved in the regulated transcription of nearly all RNA polymerase II-dependent genes. Mediator functions as a bridge to convey information from gene-specific regulatory proteins to the basal RNA polymerase II transcription machinery.</text>
</comment>
<evidence type="ECO:0000256" key="7">
    <source>
        <dbReference type="ARBA" id="ARBA00023242"/>
    </source>
</evidence>
<dbReference type="InterPro" id="IPR037212">
    <property type="entry name" value="Med7/Med21-like"/>
</dbReference>
<keyword evidence="4 8" id="KW-0805">Transcription regulation</keyword>
<proteinExistence type="inferred from homology"/>